<dbReference type="InterPro" id="IPR009959">
    <property type="entry name" value="Cyclase_SnoaL-like"/>
</dbReference>
<dbReference type="Proteomes" id="UP000239388">
    <property type="component" value="Unassembled WGS sequence"/>
</dbReference>
<comment type="caution">
    <text evidence="1">The sequence shown here is derived from an EMBL/GenBank/DDBJ whole genome shotgun (WGS) entry which is preliminary data.</text>
</comment>
<protein>
    <submittedName>
        <fullName evidence="1">Ester cyclase</fullName>
    </submittedName>
</protein>
<dbReference type="EMBL" id="PUIB01000016">
    <property type="protein sequence ID" value="PQO35216.1"/>
    <property type="molecule type" value="Genomic_DNA"/>
</dbReference>
<dbReference type="RefSeq" id="WP_105355055.1">
    <property type="nucleotide sequence ID" value="NZ_PUIB01000016.1"/>
</dbReference>
<dbReference type="Pfam" id="PF07366">
    <property type="entry name" value="SnoaL"/>
    <property type="match status" value="1"/>
</dbReference>
<dbReference type="GO" id="GO:0030638">
    <property type="term" value="P:polyketide metabolic process"/>
    <property type="evidence" value="ECO:0007669"/>
    <property type="project" value="InterPro"/>
</dbReference>
<evidence type="ECO:0000313" key="2">
    <source>
        <dbReference type="Proteomes" id="UP000239388"/>
    </source>
</evidence>
<evidence type="ECO:0000313" key="1">
    <source>
        <dbReference type="EMBL" id="PQO35216.1"/>
    </source>
</evidence>
<sequence>MEQSKTLARRWFEEVWNQRCDNAIHEIAASDAVAHLESGVDIKNADVFKSFRDNLLSALPDLKMEVEDIVAEGNAAVVRWNFVGHHQGNGFGFQPTGRQITARGLTWFRFEEGKIVEGWDSWNQSAVFQRMIGDSAASETAFRAT</sequence>
<dbReference type="PANTHER" id="PTHR38436">
    <property type="entry name" value="POLYKETIDE CYCLASE SNOAL-LIKE DOMAIN"/>
    <property type="match status" value="1"/>
</dbReference>
<name>A0A2S8FSR6_9BACT</name>
<reference evidence="1 2" key="1">
    <citation type="submission" date="2018-02" db="EMBL/GenBank/DDBJ databases">
        <title>Comparative genomes isolates from brazilian mangrove.</title>
        <authorList>
            <person name="Araujo J.E."/>
            <person name="Taketani R.G."/>
            <person name="Silva M.C.P."/>
            <person name="Loureco M.V."/>
            <person name="Andreote F.D."/>
        </authorList>
    </citation>
    <scope>NUCLEOTIDE SEQUENCE [LARGE SCALE GENOMIC DNA]</scope>
    <source>
        <strain evidence="1 2">NAP PRIS-MGV</strain>
    </source>
</reference>
<organism evidence="1 2">
    <name type="scientific">Blastopirellula marina</name>
    <dbReference type="NCBI Taxonomy" id="124"/>
    <lineage>
        <taxon>Bacteria</taxon>
        <taxon>Pseudomonadati</taxon>
        <taxon>Planctomycetota</taxon>
        <taxon>Planctomycetia</taxon>
        <taxon>Pirellulales</taxon>
        <taxon>Pirellulaceae</taxon>
        <taxon>Blastopirellula</taxon>
    </lineage>
</organism>
<proteinExistence type="predicted"/>
<dbReference type="AlphaFoldDB" id="A0A2S8FSR6"/>
<dbReference type="InterPro" id="IPR032710">
    <property type="entry name" value="NTF2-like_dom_sf"/>
</dbReference>
<dbReference type="Gene3D" id="3.10.450.50">
    <property type="match status" value="1"/>
</dbReference>
<accession>A0A2S8FSR6</accession>
<dbReference type="SUPFAM" id="SSF54427">
    <property type="entry name" value="NTF2-like"/>
    <property type="match status" value="1"/>
</dbReference>
<dbReference type="OrthoDB" id="9182871at2"/>
<dbReference type="PANTHER" id="PTHR38436:SF1">
    <property type="entry name" value="ESTER CYCLASE"/>
    <property type="match status" value="1"/>
</dbReference>
<gene>
    <name evidence="1" type="ORF">C5Y98_14810</name>
</gene>